<dbReference type="SUPFAM" id="SSF56954">
    <property type="entry name" value="Outer membrane efflux proteins (OEP)"/>
    <property type="match status" value="1"/>
</dbReference>
<evidence type="ECO:0000256" key="1">
    <source>
        <dbReference type="ARBA" id="ARBA00004442"/>
    </source>
</evidence>
<evidence type="ECO:0000256" key="6">
    <source>
        <dbReference type="ARBA" id="ARBA00023136"/>
    </source>
</evidence>
<comment type="subcellular location">
    <subcellularLocation>
        <location evidence="1">Cell outer membrane</location>
    </subcellularLocation>
</comment>
<feature type="chain" id="PRO_5002928022" evidence="8">
    <location>
        <begin position="21"/>
        <end position="447"/>
    </location>
</feature>
<dbReference type="GeneID" id="93365034"/>
<evidence type="ECO:0000256" key="4">
    <source>
        <dbReference type="ARBA" id="ARBA00022452"/>
    </source>
</evidence>
<dbReference type="PANTHER" id="PTHR30026">
    <property type="entry name" value="OUTER MEMBRANE PROTEIN TOLC"/>
    <property type="match status" value="1"/>
</dbReference>
<dbReference type="InterPro" id="IPR051906">
    <property type="entry name" value="TolC-like"/>
</dbReference>
<dbReference type="PANTHER" id="PTHR30026:SF20">
    <property type="entry name" value="OUTER MEMBRANE PROTEIN TOLC"/>
    <property type="match status" value="1"/>
</dbReference>
<accession>C3JB15</accession>
<evidence type="ECO:0000256" key="7">
    <source>
        <dbReference type="ARBA" id="ARBA00023237"/>
    </source>
</evidence>
<evidence type="ECO:0000313" key="9">
    <source>
        <dbReference type="EMBL" id="EEN82610.1"/>
    </source>
</evidence>
<keyword evidence="10" id="KW-1185">Reference proteome</keyword>
<dbReference type="Gene3D" id="1.20.1600.10">
    <property type="entry name" value="Outer membrane efflux proteins (OEP)"/>
    <property type="match status" value="1"/>
</dbReference>
<protein>
    <submittedName>
        <fullName evidence="9">Outer membrane efflux protein</fullName>
    </submittedName>
</protein>
<organism evidence="9 10">
    <name type="scientific">Porphyromonas endodontalis (strain ATCC 35406 / DSM 24491 / JCM 8526 / CCUG 16442 / BCRC 14492 / NCTC 13058 / HG 370)</name>
    <name type="common">Bacteroides endodontalis</name>
    <dbReference type="NCBI Taxonomy" id="553175"/>
    <lineage>
        <taxon>Bacteria</taxon>
        <taxon>Pseudomonadati</taxon>
        <taxon>Bacteroidota</taxon>
        <taxon>Bacteroidia</taxon>
        <taxon>Bacteroidales</taxon>
        <taxon>Porphyromonadaceae</taxon>
        <taxon>Porphyromonas</taxon>
    </lineage>
</organism>
<dbReference type="GO" id="GO:0015288">
    <property type="term" value="F:porin activity"/>
    <property type="evidence" value="ECO:0007669"/>
    <property type="project" value="TreeGrafter"/>
</dbReference>
<dbReference type="Pfam" id="PF02321">
    <property type="entry name" value="OEP"/>
    <property type="match status" value="1"/>
</dbReference>
<dbReference type="AlphaFoldDB" id="C3JB15"/>
<dbReference type="STRING" id="553175.POREN0001_0845"/>
<proteinExistence type="inferred from homology"/>
<keyword evidence="5" id="KW-0812">Transmembrane</keyword>
<evidence type="ECO:0000256" key="5">
    <source>
        <dbReference type="ARBA" id="ARBA00022692"/>
    </source>
</evidence>
<dbReference type="RefSeq" id="WP_004333867.1">
    <property type="nucleotide sequence ID" value="NZ_ACNN01000023.1"/>
</dbReference>
<feature type="signal peptide" evidence="8">
    <location>
        <begin position="1"/>
        <end position="20"/>
    </location>
</feature>
<dbReference type="EMBL" id="ACNN01000023">
    <property type="protein sequence ID" value="EEN82610.1"/>
    <property type="molecule type" value="Genomic_DNA"/>
</dbReference>
<keyword evidence="7" id="KW-0998">Cell outer membrane</keyword>
<evidence type="ECO:0000256" key="8">
    <source>
        <dbReference type="SAM" id="SignalP"/>
    </source>
</evidence>
<name>C3JB15_POREA</name>
<dbReference type="Proteomes" id="UP000004295">
    <property type="component" value="Unassembled WGS sequence"/>
</dbReference>
<evidence type="ECO:0000256" key="2">
    <source>
        <dbReference type="ARBA" id="ARBA00007613"/>
    </source>
</evidence>
<dbReference type="GO" id="GO:1990281">
    <property type="term" value="C:efflux pump complex"/>
    <property type="evidence" value="ECO:0007669"/>
    <property type="project" value="TreeGrafter"/>
</dbReference>
<reference evidence="9 10" key="1">
    <citation type="submission" date="2009-04" db="EMBL/GenBank/DDBJ databases">
        <authorList>
            <person name="Sebastian Y."/>
            <person name="Madupu R."/>
            <person name="Durkin A.S."/>
            <person name="Torralba M."/>
            <person name="Methe B."/>
            <person name="Sutton G.G."/>
            <person name="Strausberg R.L."/>
            <person name="Nelson K.E."/>
        </authorList>
    </citation>
    <scope>NUCLEOTIDE SEQUENCE [LARGE SCALE GENOMIC DNA]</scope>
    <source>
        <strain evidence="10">ATCC 35406 / BCRC 14492 / JCM 8526 / NCTC 13058 / HG 370</strain>
    </source>
</reference>
<evidence type="ECO:0000256" key="3">
    <source>
        <dbReference type="ARBA" id="ARBA00022448"/>
    </source>
</evidence>
<comment type="similarity">
    <text evidence="2">Belongs to the outer membrane factor (OMF) (TC 1.B.17) family.</text>
</comment>
<dbReference type="GO" id="GO:0015562">
    <property type="term" value="F:efflux transmembrane transporter activity"/>
    <property type="evidence" value="ECO:0007669"/>
    <property type="project" value="InterPro"/>
</dbReference>
<dbReference type="eggNOG" id="COG1538">
    <property type="taxonomic scope" value="Bacteria"/>
</dbReference>
<keyword evidence="6" id="KW-0472">Membrane</keyword>
<gene>
    <name evidence="9" type="ORF">POREN0001_0845</name>
</gene>
<dbReference type="GO" id="GO:0009279">
    <property type="term" value="C:cell outer membrane"/>
    <property type="evidence" value="ECO:0007669"/>
    <property type="project" value="UniProtKB-SubCell"/>
</dbReference>
<keyword evidence="8" id="KW-0732">Signal</keyword>
<evidence type="ECO:0000313" key="10">
    <source>
        <dbReference type="Proteomes" id="UP000004295"/>
    </source>
</evidence>
<keyword evidence="3" id="KW-0813">Transport</keyword>
<dbReference type="InterPro" id="IPR003423">
    <property type="entry name" value="OMP_efflux"/>
</dbReference>
<comment type="caution">
    <text evidence="9">The sequence shown here is derived from an EMBL/GenBank/DDBJ whole genome shotgun (WGS) entry which is preliminary data.</text>
</comment>
<sequence>MRKSVLALTLTAGLAWGASAQQLETIYESLHRPMTYQECVERSVSFDSNVGRQKVDSAQRRLAYDTARSLYLPKVQASIKEDWEYGRSQDNTGAFGPRSSANTTFDLSASYELFSGLRRPRMVKAARLDEQNSDAMLATLRERAELRVMGFFYKYLLEQNIIKAIQQHLSGLEELQERAMLLVKEGKYPSSRLDELATLIETERGLLYEAESQCAMTRVDLSVCVEYYGEAPIQLVAPDLPVLVRNARSELLPPEAIYRHALAHRPDLKAADLGIAAAEEKIRSARSGYIPSLSINAGYGNGYFRVLQQANKSFGDQLRENGRFYVGFSISLPIFDALNTAHAVRRAKIDLHSAQLDKIDADLGLYKDIFKAHANAVAAERKISSTALAVGAAERASQFARKQFIEGKASAYELEQAEERWILAQREALAAQYDFVYKAGVLALYGR</sequence>
<keyword evidence="4" id="KW-1134">Transmembrane beta strand</keyword>